<evidence type="ECO:0000256" key="2">
    <source>
        <dbReference type="ARBA" id="ARBA00009286"/>
    </source>
</evidence>
<dbReference type="FunFam" id="1.10.287.70:FF:000094">
    <property type="entry name" value="Two pore calcium channel protein 1"/>
    <property type="match status" value="1"/>
</dbReference>
<evidence type="ECO:0000256" key="10">
    <source>
        <dbReference type="ARBA" id="ARBA00022837"/>
    </source>
</evidence>
<dbReference type="InterPro" id="IPR011992">
    <property type="entry name" value="EF-hand-dom_pair"/>
</dbReference>
<evidence type="ECO:0000256" key="18">
    <source>
        <dbReference type="ARBA" id="ARBA00081391"/>
    </source>
</evidence>
<evidence type="ECO:0000313" key="20">
    <source>
        <dbReference type="EMBL" id="AQK97321.1"/>
    </source>
</evidence>
<dbReference type="InterPro" id="IPR027359">
    <property type="entry name" value="Volt_channel_dom_sf"/>
</dbReference>
<dbReference type="EMBL" id="CM000784">
    <property type="protein sequence ID" value="AQK97321.1"/>
    <property type="molecule type" value="Genomic_DNA"/>
</dbReference>
<dbReference type="GO" id="GO:0034702">
    <property type="term" value="C:monoatomic ion channel complex"/>
    <property type="evidence" value="ECO:0007669"/>
    <property type="project" value="UniProtKB-KW"/>
</dbReference>
<keyword evidence="15" id="KW-0325">Glycoprotein</keyword>
<dbReference type="PROSITE" id="PS50222">
    <property type="entry name" value="EF_HAND_2"/>
    <property type="match status" value="2"/>
</dbReference>
<dbReference type="SMART" id="SM00054">
    <property type="entry name" value="EFh"/>
    <property type="match status" value="2"/>
</dbReference>
<dbReference type="SUPFAM" id="SSF81324">
    <property type="entry name" value="Voltage-gated potassium channels"/>
    <property type="match status" value="2"/>
</dbReference>
<evidence type="ECO:0000256" key="13">
    <source>
        <dbReference type="ARBA" id="ARBA00023065"/>
    </source>
</evidence>
<dbReference type="ExpressionAtlas" id="A0A1D6G1L5">
    <property type="expression patterns" value="baseline and differential"/>
</dbReference>
<evidence type="ECO:0000256" key="6">
    <source>
        <dbReference type="ARBA" id="ARBA00022673"/>
    </source>
</evidence>
<evidence type="ECO:0000256" key="1">
    <source>
        <dbReference type="ARBA" id="ARBA00004141"/>
    </source>
</evidence>
<dbReference type="FunFam" id="1.20.120.350:FF:000055">
    <property type="entry name" value="Two pore calcium channel protein 1"/>
    <property type="match status" value="1"/>
</dbReference>
<dbReference type="PANTHER" id="PTHR46988">
    <property type="entry name" value="TWO PORE CALCIUM CHANNEL PROTEIN 1"/>
    <property type="match status" value="1"/>
</dbReference>
<keyword evidence="12" id="KW-1133">Transmembrane helix</keyword>
<gene>
    <name evidence="20" type="ORF">ZEAMMB73_Zm00001d011595</name>
</gene>
<keyword evidence="7" id="KW-0812">Transmembrane</keyword>
<dbReference type="FunFam" id="1.10.287.70:FF:000129">
    <property type="entry name" value="Two pore calcium channel protein 1"/>
    <property type="match status" value="1"/>
</dbReference>
<evidence type="ECO:0000256" key="8">
    <source>
        <dbReference type="ARBA" id="ARBA00022737"/>
    </source>
</evidence>
<evidence type="ECO:0000259" key="19">
    <source>
        <dbReference type="PROSITE" id="PS50222"/>
    </source>
</evidence>
<keyword evidence="8" id="KW-0677">Repeat</keyword>
<dbReference type="Gene3D" id="1.10.238.10">
    <property type="entry name" value="EF-hand"/>
    <property type="match status" value="1"/>
</dbReference>
<feature type="domain" description="EF-hand" evidence="19">
    <location>
        <begin position="337"/>
        <end position="372"/>
    </location>
</feature>
<comment type="similarity">
    <text evidence="2">Belongs to the calcium channel alpha-1 subunit (TC 1.A.1.11) family. Two pore calcium channel subfamily.</text>
</comment>
<accession>A0A1D6G1L5</accession>
<proteinExistence type="inferred from homology"/>
<evidence type="ECO:0000256" key="9">
    <source>
        <dbReference type="ARBA" id="ARBA00022821"/>
    </source>
</evidence>
<keyword evidence="5" id="KW-0109">Calcium transport</keyword>
<dbReference type="PANTHER" id="PTHR46988:SF2">
    <property type="entry name" value="TWO PORE CALCIUM CHANNEL PROTEIN 1"/>
    <property type="match status" value="1"/>
</dbReference>
<dbReference type="GO" id="GO:0019722">
    <property type="term" value="P:calcium-mediated signaling"/>
    <property type="evidence" value="ECO:0007669"/>
    <property type="project" value="UniProtKB-ARBA"/>
</dbReference>
<keyword evidence="9" id="KW-0611">Plant defense</keyword>
<dbReference type="SUPFAM" id="SSF47473">
    <property type="entry name" value="EF-hand"/>
    <property type="match status" value="1"/>
</dbReference>
<keyword evidence="4" id="KW-0813">Transport</keyword>
<keyword evidence="10" id="KW-0106">Calcium</keyword>
<evidence type="ECO:0000256" key="3">
    <source>
        <dbReference type="ARBA" id="ARBA00011738"/>
    </source>
</evidence>
<comment type="subcellular location">
    <subcellularLocation>
        <location evidence="1">Membrane</location>
        <topology evidence="1">Multi-pass membrane protein</topology>
    </subcellularLocation>
</comment>
<evidence type="ECO:0000256" key="15">
    <source>
        <dbReference type="ARBA" id="ARBA00023180"/>
    </source>
</evidence>
<dbReference type="Pfam" id="PF00520">
    <property type="entry name" value="Ion_trans"/>
    <property type="match status" value="3"/>
</dbReference>
<keyword evidence="16" id="KW-0407">Ion channel</keyword>
<evidence type="ECO:0000256" key="14">
    <source>
        <dbReference type="ARBA" id="ARBA00023136"/>
    </source>
</evidence>
<dbReference type="GO" id="GO:0005509">
    <property type="term" value="F:calcium ion binding"/>
    <property type="evidence" value="ECO:0007669"/>
    <property type="project" value="InterPro"/>
</dbReference>
<dbReference type="AlphaFoldDB" id="A0A1D6G1L5"/>
<evidence type="ECO:0000256" key="7">
    <source>
        <dbReference type="ARBA" id="ARBA00022692"/>
    </source>
</evidence>
<dbReference type="InterPro" id="IPR002048">
    <property type="entry name" value="EF_hand_dom"/>
</dbReference>
<sequence>MRMGELRRSSCTQGIDLDTPGIPGNQRSPQGGAMTEVEAPLITEVEGVEGRGFCGSASTGGGSSGLGSGVRGTRQYHRRSDALAYGDRYQKAAALVDLAEDGVGIPEDVLNDTRFERAMRFYFVYLRLDWLWSLNLFALILLNFLEALTLVILVLDIFYPLSYEGLNLFWKNSMNKLKVLLLFILACDILVFMLSSGPFRVAPYIRVVFLIMTIRELRMCAVTLVGIVGTYLNVLALSLLFLLFASWLAYVTFEDTPQGKTIFTSYGTTLYQMFVLFTTSNNPDVWVPAYKSSRWNALFIVIYVLLGVYFLTNLILAVIYDSFKEQLAKQLAQMDSIRKSILQKAFDLIDTNGQGYLNKEQCISLLDELNKYRSLPKTSREDFELIFSELDRSGDFKVTSEEFADLCNTIAIKFQKEPPPSYLEKYPSFYHSPQCERLKSFVRSRLFEYIVVFVLLVNLIAVVIETTLDIENSSSQKVWQEVEFVFGWIYVVEMALKIFSLGFGAYWMEGQNKFDFVITWTIFIGETLTFAFPSTLPFLSNGECYLLFNFNDYPSGMVTLFNLLVMGNWQVWMESYAHLTGSSWSLVYFISFYLISVLLLLNLIVAFVLEAFFAEMELEKAGEADTQDSTPQGRNKRRSMRVRTKGTMVDILLHHMLSNELDGSQNSD</sequence>
<dbReference type="FunFam" id="1.10.238.10:FF:000253">
    <property type="entry name" value="Two pore calcium channel protein 1"/>
    <property type="match status" value="1"/>
</dbReference>
<dbReference type="CDD" id="cd00051">
    <property type="entry name" value="EFh"/>
    <property type="match status" value="1"/>
</dbReference>
<evidence type="ECO:0000256" key="16">
    <source>
        <dbReference type="ARBA" id="ARBA00023303"/>
    </source>
</evidence>
<keyword evidence="13" id="KW-0406">Ion transport</keyword>
<feature type="domain" description="EF-hand" evidence="19">
    <location>
        <begin position="378"/>
        <end position="413"/>
    </location>
</feature>
<name>A0A1D6G1L5_MAIZE</name>
<organism evidence="20">
    <name type="scientific">Zea mays</name>
    <name type="common">Maize</name>
    <dbReference type="NCBI Taxonomy" id="4577"/>
    <lineage>
        <taxon>Eukaryota</taxon>
        <taxon>Viridiplantae</taxon>
        <taxon>Streptophyta</taxon>
        <taxon>Embryophyta</taxon>
        <taxon>Tracheophyta</taxon>
        <taxon>Spermatophyta</taxon>
        <taxon>Magnoliopsida</taxon>
        <taxon>Liliopsida</taxon>
        <taxon>Poales</taxon>
        <taxon>Poaceae</taxon>
        <taxon>PACMAD clade</taxon>
        <taxon>Panicoideae</taxon>
        <taxon>Andropogonodae</taxon>
        <taxon>Andropogoneae</taxon>
        <taxon>Tripsacinae</taxon>
        <taxon>Zea</taxon>
    </lineage>
</organism>
<keyword evidence="14" id="KW-0472">Membrane</keyword>
<evidence type="ECO:0000256" key="5">
    <source>
        <dbReference type="ARBA" id="ARBA00022568"/>
    </source>
</evidence>
<dbReference type="Gene3D" id="1.10.287.70">
    <property type="match status" value="1"/>
</dbReference>
<dbReference type="GO" id="GO:0005245">
    <property type="term" value="F:voltage-gated calcium channel activity"/>
    <property type="evidence" value="ECO:0007669"/>
    <property type="project" value="InterPro"/>
</dbReference>
<dbReference type="Gene3D" id="1.20.120.350">
    <property type="entry name" value="Voltage-gated potassium channels. Chain C"/>
    <property type="match status" value="1"/>
</dbReference>
<dbReference type="InterPro" id="IPR044581">
    <property type="entry name" value="TPC1_plant"/>
</dbReference>
<comment type="subunit">
    <text evidence="3">Homodimer.</text>
</comment>
<dbReference type="Pfam" id="PF13499">
    <property type="entry name" value="EF-hand_7"/>
    <property type="match status" value="1"/>
</dbReference>
<evidence type="ECO:0000256" key="12">
    <source>
        <dbReference type="ARBA" id="ARBA00022989"/>
    </source>
</evidence>
<dbReference type="GO" id="GO:0006952">
    <property type="term" value="P:defense response"/>
    <property type="evidence" value="ECO:0007669"/>
    <property type="project" value="UniProtKB-KW"/>
</dbReference>
<protein>
    <recommendedName>
        <fullName evidence="17">Two pore calcium channel protein 1</fullName>
    </recommendedName>
    <alternativeName>
        <fullName evidence="18">Voltage-dependent calcium channel protein TPC1</fullName>
    </alternativeName>
</protein>
<keyword evidence="6" id="KW-0107">Calcium channel</keyword>
<evidence type="ECO:0000256" key="4">
    <source>
        <dbReference type="ARBA" id="ARBA00022448"/>
    </source>
</evidence>
<evidence type="ECO:0000256" key="11">
    <source>
        <dbReference type="ARBA" id="ARBA00022882"/>
    </source>
</evidence>
<keyword evidence="11" id="KW-0851">Voltage-gated channel</keyword>
<reference evidence="20" key="1">
    <citation type="submission" date="2015-12" db="EMBL/GenBank/DDBJ databases">
        <title>Update maize B73 reference genome by single molecule sequencing technologies.</title>
        <authorList>
            <consortium name="Maize Genome Sequencing Project"/>
            <person name="Ware D."/>
        </authorList>
    </citation>
    <scope>NUCLEOTIDE SEQUENCE</scope>
    <source>
        <tissue evidence="20">Seedling</tissue>
    </source>
</reference>
<dbReference type="InterPro" id="IPR005821">
    <property type="entry name" value="Ion_trans_dom"/>
</dbReference>
<evidence type="ECO:0000256" key="17">
    <source>
        <dbReference type="ARBA" id="ARBA00074277"/>
    </source>
</evidence>